<dbReference type="AlphaFoldDB" id="A0A6M8I0X1"/>
<accession>A0A6M8I0X1</accession>
<geneLocation type="plasmid" evidence="1 2">
    <name>unnamed7</name>
</geneLocation>
<keyword evidence="2" id="KW-1185">Reference proteome</keyword>
<gene>
    <name evidence="1" type="ORF">HN018_28140</name>
</gene>
<dbReference type="KEGG" id="lck:HN018_28140"/>
<organism evidence="1 2">
    <name type="scientific">Lichenicola cladoniae</name>
    <dbReference type="NCBI Taxonomy" id="1484109"/>
    <lineage>
        <taxon>Bacteria</taxon>
        <taxon>Pseudomonadati</taxon>
        <taxon>Pseudomonadota</taxon>
        <taxon>Alphaproteobacteria</taxon>
        <taxon>Acetobacterales</taxon>
        <taxon>Acetobacteraceae</taxon>
        <taxon>Lichenicola</taxon>
    </lineage>
</organism>
<dbReference type="Proteomes" id="UP000500767">
    <property type="component" value="Plasmid unnamed7"/>
</dbReference>
<reference evidence="1 2" key="1">
    <citation type="journal article" date="2014" name="World J. Microbiol. Biotechnol.">
        <title>Biodiversity and physiological characteristics of Antarctic and Arctic lichens-associated bacteria.</title>
        <authorList>
            <person name="Lee Y.M."/>
            <person name="Kim E.H."/>
            <person name="Lee H.K."/>
            <person name="Hong S.G."/>
        </authorList>
    </citation>
    <scope>NUCLEOTIDE SEQUENCE [LARGE SCALE GENOMIC DNA]</scope>
    <source>
        <strain evidence="1 2">PAMC 26569</strain>
        <plasmid evidence="1">unnamed7</plasmid>
    </source>
</reference>
<sequence>MTMNTQLDNVDVLIPRRFHDAQNAAAAAIRCDLAALIEALPMAPTTLTASLADADAEQGRAWLAAVVRALPTQADMEAGYGTA</sequence>
<keyword evidence="1" id="KW-0614">Plasmid</keyword>
<dbReference type="EMBL" id="CP053714">
    <property type="protein sequence ID" value="QKE93996.1"/>
    <property type="molecule type" value="Genomic_DNA"/>
</dbReference>
<evidence type="ECO:0000313" key="2">
    <source>
        <dbReference type="Proteomes" id="UP000500767"/>
    </source>
</evidence>
<dbReference type="RefSeq" id="WP_171837873.1">
    <property type="nucleotide sequence ID" value="NZ_CP053714.1"/>
</dbReference>
<proteinExistence type="predicted"/>
<name>A0A6M8I0X1_9PROT</name>
<evidence type="ECO:0000313" key="1">
    <source>
        <dbReference type="EMBL" id="QKE93996.1"/>
    </source>
</evidence>
<protein>
    <submittedName>
        <fullName evidence="1">Uncharacterized protein</fullName>
    </submittedName>
</protein>